<feature type="compositionally biased region" description="Low complexity" evidence="1">
    <location>
        <begin position="57"/>
        <end position="72"/>
    </location>
</feature>
<reference evidence="3" key="1">
    <citation type="submission" date="2022-01" db="EMBL/GenBank/DDBJ databases">
        <authorList>
            <person name="King R."/>
        </authorList>
    </citation>
    <scope>NUCLEOTIDE SEQUENCE</scope>
</reference>
<keyword evidence="4" id="KW-1185">Reference proteome</keyword>
<proteinExistence type="predicted"/>
<feature type="region of interest" description="Disordered" evidence="1">
    <location>
        <begin position="23"/>
        <end position="72"/>
    </location>
</feature>
<dbReference type="Proteomes" id="UP001153620">
    <property type="component" value="Chromosome 4"/>
</dbReference>
<evidence type="ECO:0000256" key="2">
    <source>
        <dbReference type="SAM" id="SignalP"/>
    </source>
</evidence>
<name>A0A9N9WUZ2_9DIPT</name>
<keyword evidence="2" id="KW-0732">Signal</keyword>
<feature type="compositionally biased region" description="Low complexity" evidence="1">
    <location>
        <begin position="27"/>
        <end position="40"/>
    </location>
</feature>
<accession>A0A9N9WUZ2</accession>
<feature type="signal peptide" evidence="2">
    <location>
        <begin position="1"/>
        <end position="19"/>
    </location>
</feature>
<evidence type="ECO:0000256" key="1">
    <source>
        <dbReference type="SAM" id="MobiDB-lite"/>
    </source>
</evidence>
<protein>
    <submittedName>
        <fullName evidence="3">Uncharacterized protein</fullName>
    </submittedName>
</protein>
<organism evidence="3 4">
    <name type="scientific">Chironomus riparius</name>
    <dbReference type="NCBI Taxonomy" id="315576"/>
    <lineage>
        <taxon>Eukaryota</taxon>
        <taxon>Metazoa</taxon>
        <taxon>Ecdysozoa</taxon>
        <taxon>Arthropoda</taxon>
        <taxon>Hexapoda</taxon>
        <taxon>Insecta</taxon>
        <taxon>Pterygota</taxon>
        <taxon>Neoptera</taxon>
        <taxon>Endopterygota</taxon>
        <taxon>Diptera</taxon>
        <taxon>Nematocera</taxon>
        <taxon>Chironomoidea</taxon>
        <taxon>Chironomidae</taxon>
        <taxon>Chironominae</taxon>
        <taxon>Chironomus</taxon>
    </lineage>
</organism>
<dbReference type="AlphaFoldDB" id="A0A9N9WUZ2"/>
<evidence type="ECO:0000313" key="3">
    <source>
        <dbReference type="EMBL" id="CAG9810282.1"/>
    </source>
</evidence>
<evidence type="ECO:0000313" key="4">
    <source>
        <dbReference type="Proteomes" id="UP001153620"/>
    </source>
</evidence>
<reference evidence="3" key="2">
    <citation type="submission" date="2022-10" db="EMBL/GenBank/DDBJ databases">
        <authorList>
            <consortium name="ENA_rothamsted_submissions"/>
            <consortium name="culmorum"/>
            <person name="King R."/>
        </authorList>
    </citation>
    <scope>NUCLEOTIDE SEQUENCE</scope>
</reference>
<gene>
    <name evidence="3" type="ORF">CHIRRI_LOCUS13099</name>
</gene>
<dbReference type="EMBL" id="OU895880">
    <property type="protein sequence ID" value="CAG9810282.1"/>
    <property type="molecule type" value="Genomic_DNA"/>
</dbReference>
<feature type="chain" id="PRO_5040211123" evidence="2">
    <location>
        <begin position="20"/>
        <end position="72"/>
    </location>
</feature>
<sequence>MKFVTALIVVACLAAVCMANDEEASKAESTASPSAPTAAPVPAPKAKREACDKGQAGQSSSTTGTGTTENAN</sequence>